<dbReference type="EMBL" id="JBJHZX010000030">
    <property type="protein sequence ID" value="MFL0197416.1"/>
    <property type="molecule type" value="Genomic_DNA"/>
</dbReference>
<dbReference type="InterPro" id="IPR052159">
    <property type="entry name" value="Competence_DNA_uptake"/>
</dbReference>
<dbReference type="Gene3D" id="3.60.15.10">
    <property type="entry name" value="Ribonuclease Z/Hydroxyacylglutathione hydrolase-like"/>
    <property type="match status" value="1"/>
</dbReference>
<protein>
    <submittedName>
        <fullName evidence="2">ComEC/Rec2 family competence protein</fullName>
    </submittedName>
</protein>
<name>A0ABW8SPX8_9CLOT</name>
<dbReference type="Pfam" id="PF00753">
    <property type="entry name" value="Lactamase_B"/>
    <property type="match status" value="1"/>
</dbReference>
<dbReference type="InterPro" id="IPR036866">
    <property type="entry name" value="RibonucZ/Hydroxyglut_hydro"/>
</dbReference>
<sequence length="127" mass="14001">MNTYSIVLKLVFGSNKFMFTGDAEPSNEEDIINKGYDLSAGVLKVGDHGSHTSTSQEFLDKVNPKYALISCGKGNDYGHPHKETMGKLKAKNIPVCRTDENGNIVCTSDGKNISFNCSPGWRLQIWK</sequence>
<proteinExistence type="predicted"/>
<dbReference type="RefSeq" id="WP_406793522.1">
    <property type="nucleotide sequence ID" value="NZ_JBJHZX010000030.1"/>
</dbReference>
<evidence type="ECO:0000313" key="2">
    <source>
        <dbReference type="EMBL" id="MFL0197416.1"/>
    </source>
</evidence>
<evidence type="ECO:0000313" key="3">
    <source>
        <dbReference type="Proteomes" id="UP001623660"/>
    </source>
</evidence>
<gene>
    <name evidence="2" type="ORF">ACJDU8_17875</name>
</gene>
<dbReference type="PANTHER" id="PTHR30619">
    <property type="entry name" value="DNA INTERNALIZATION/COMPETENCE PROTEIN COMEC/REC2"/>
    <property type="match status" value="1"/>
</dbReference>
<keyword evidence="3" id="KW-1185">Reference proteome</keyword>
<dbReference type="InterPro" id="IPR001279">
    <property type="entry name" value="Metallo-B-lactamas"/>
</dbReference>
<feature type="domain" description="Metallo-beta-lactamase" evidence="1">
    <location>
        <begin position="3"/>
        <end position="72"/>
    </location>
</feature>
<dbReference type="Proteomes" id="UP001623660">
    <property type="component" value="Unassembled WGS sequence"/>
</dbReference>
<accession>A0ABW8SPX8</accession>
<organism evidence="2 3">
    <name type="scientific">Candidatus Clostridium eludens</name>
    <dbReference type="NCBI Taxonomy" id="3381663"/>
    <lineage>
        <taxon>Bacteria</taxon>
        <taxon>Bacillati</taxon>
        <taxon>Bacillota</taxon>
        <taxon>Clostridia</taxon>
        <taxon>Eubacteriales</taxon>
        <taxon>Clostridiaceae</taxon>
        <taxon>Clostridium</taxon>
    </lineage>
</organism>
<dbReference type="PANTHER" id="PTHR30619:SF1">
    <property type="entry name" value="RECOMBINATION PROTEIN 2"/>
    <property type="match status" value="1"/>
</dbReference>
<comment type="caution">
    <text evidence="2">The sequence shown here is derived from an EMBL/GenBank/DDBJ whole genome shotgun (WGS) entry which is preliminary data.</text>
</comment>
<evidence type="ECO:0000259" key="1">
    <source>
        <dbReference type="Pfam" id="PF00753"/>
    </source>
</evidence>
<dbReference type="SUPFAM" id="SSF56281">
    <property type="entry name" value="Metallo-hydrolase/oxidoreductase"/>
    <property type="match status" value="1"/>
</dbReference>
<reference evidence="2 3" key="1">
    <citation type="submission" date="2024-11" db="EMBL/GenBank/DDBJ databases">
        <authorList>
            <person name="Heng Y.C."/>
            <person name="Lim A.C.H."/>
            <person name="Lee J.K.Y."/>
            <person name="Kittelmann S."/>
        </authorList>
    </citation>
    <scope>NUCLEOTIDE SEQUENCE [LARGE SCALE GENOMIC DNA]</scope>
    <source>
        <strain evidence="2 3">WILCCON 0269</strain>
    </source>
</reference>